<dbReference type="EMBL" id="JAYKLX010000008">
    <property type="protein sequence ID" value="MEB3347360.1"/>
    <property type="molecule type" value="Genomic_DNA"/>
</dbReference>
<evidence type="ECO:0000313" key="1">
    <source>
        <dbReference type="EMBL" id="MEB3347360.1"/>
    </source>
</evidence>
<evidence type="ECO:0008006" key="3">
    <source>
        <dbReference type="Google" id="ProtNLM"/>
    </source>
</evidence>
<dbReference type="RefSeq" id="WP_324181382.1">
    <property type="nucleotide sequence ID" value="NZ_BAABAW010000025.1"/>
</dbReference>
<dbReference type="Proteomes" id="UP001327027">
    <property type="component" value="Unassembled WGS sequence"/>
</dbReference>
<protein>
    <recommendedName>
        <fullName evidence="3">Natural product</fullName>
    </recommendedName>
</protein>
<name>A0ABU5ZZV7_9FLAO</name>
<sequence length="51" mass="5423">MLTNILNLEGVQTIERKVLKEVNGGSGCACGSNWTHGNEYGGGEGMFCDEC</sequence>
<organism evidence="1 2">
    <name type="scientific">Aquimarina gracilis</name>
    <dbReference type="NCBI Taxonomy" id="874422"/>
    <lineage>
        <taxon>Bacteria</taxon>
        <taxon>Pseudomonadati</taxon>
        <taxon>Bacteroidota</taxon>
        <taxon>Flavobacteriia</taxon>
        <taxon>Flavobacteriales</taxon>
        <taxon>Flavobacteriaceae</taxon>
        <taxon>Aquimarina</taxon>
    </lineage>
</organism>
<keyword evidence="2" id="KW-1185">Reference proteome</keyword>
<reference evidence="1 2" key="1">
    <citation type="journal article" date="2013" name="Int. J. Syst. Evol. Microbiol.">
        <title>Aquimarina gracilis sp. nov., isolated from the gut microflora of a mussel, Mytilus coruscus, and emended description of Aquimarina spongiae.</title>
        <authorList>
            <person name="Park S.C."/>
            <person name="Choe H.N."/>
            <person name="Baik K.S."/>
            <person name="Seong C.N."/>
        </authorList>
    </citation>
    <scope>NUCLEOTIDE SEQUENCE [LARGE SCALE GENOMIC DNA]</scope>
    <source>
        <strain evidence="1 2">PSC32</strain>
    </source>
</reference>
<accession>A0ABU5ZZV7</accession>
<evidence type="ECO:0000313" key="2">
    <source>
        <dbReference type="Proteomes" id="UP001327027"/>
    </source>
</evidence>
<gene>
    <name evidence="1" type="ORF">U6A24_17930</name>
</gene>
<proteinExistence type="predicted"/>
<comment type="caution">
    <text evidence="1">The sequence shown here is derived from an EMBL/GenBank/DDBJ whole genome shotgun (WGS) entry which is preliminary data.</text>
</comment>